<proteinExistence type="predicted"/>
<protein>
    <submittedName>
        <fullName evidence="2">Uncharacterized protein</fullName>
    </submittedName>
</protein>
<reference evidence="2" key="1">
    <citation type="submission" date="2022-11" db="UniProtKB">
        <authorList>
            <consortium name="WormBaseParasite"/>
        </authorList>
    </citation>
    <scope>IDENTIFICATION</scope>
</reference>
<accession>A0AC35GH57</accession>
<name>A0AC35GH57_9BILA</name>
<evidence type="ECO:0000313" key="1">
    <source>
        <dbReference type="Proteomes" id="UP000887580"/>
    </source>
</evidence>
<dbReference type="Proteomes" id="UP000887580">
    <property type="component" value="Unplaced"/>
</dbReference>
<organism evidence="1 2">
    <name type="scientific">Panagrolaimus sp. PS1159</name>
    <dbReference type="NCBI Taxonomy" id="55785"/>
    <lineage>
        <taxon>Eukaryota</taxon>
        <taxon>Metazoa</taxon>
        <taxon>Ecdysozoa</taxon>
        <taxon>Nematoda</taxon>
        <taxon>Chromadorea</taxon>
        <taxon>Rhabditida</taxon>
        <taxon>Tylenchina</taxon>
        <taxon>Panagrolaimomorpha</taxon>
        <taxon>Panagrolaimoidea</taxon>
        <taxon>Panagrolaimidae</taxon>
        <taxon>Panagrolaimus</taxon>
    </lineage>
</organism>
<sequence length="133" mass="15310">SVIVPSSNNGVGRHSYHHQPPDPNIRLIWQDAIDLGEIRNVQDQSDFRSLRIQLGIDRIPSETLSRYHLKGHMDSYEQPAICYPRYFGPSGRTRTPGGLKLIRRIGDKLEKENYPESEDYGKPRFSGIFGYHM</sequence>
<evidence type="ECO:0000313" key="2">
    <source>
        <dbReference type="WBParaSite" id="PS1159_v2.g533.t1"/>
    </source>
</evidence>
<dbReference type="WBParaSite" id="PS1159_v2.g533.t1">
    <property type="protein sequence ID" value="PS1159_v2.g533.t1"/>
    <property type="gene ID" value="PS1159_v2.g533"/>
</dbReference>